<dbReference type="OrthoDB" id="5697118at2"/>
<feature type="domain" description="HDOD" evidence="1">
    <location>
        <begin position="25"/>
        <end position="211"/>
    </location>
</feature>
<comment type="caution">
    <text evidence="2">The sequence shown here is derived from an EMBL/GenBank/DDBJ whole genome shotgun (WGS) entry which is preliminary data.</text>
</comment>
<accession>A0A418XIX9</accession>
<gene>
    <name evidence="2" type="ORF">D3879_03800</name>
</gene>
<dbReference type="Pfam" id="PF08668">
    <property type="entry name" value="HDOD"/>
    <property type="match status" value="1"/>
</dbReference>
<keyword evidence="3" id="KW-1185">Reference proteome</keyword>
<dbReference type="PROSITE" id="PS51833">
    <property type="entry name" value="HDOD"/>
    <property type="match status" value="1"/>
</dbReference>
<dbReference type="InterPro" id="IPR052340">
    <property type="entry name" value="RNase_Y/CdgJ"/>
</dbReference>
<protein>
    <submittedName>
        <fullName evidence="2">HDOD domain-containing protein</fullName>
    </submittedName>
</protein>
<dbReference type="EMBL" id="QYUR01000002">
    <property type="protein sequence ID" value="RJG12424.1"/>
    <property type="molecule type" value="Genomic_DNA"/>
</dbReference>
<name>A0A418XIX9_9PSED</name>
<reference evidence="2 3" key="1">
    <citation type="submission" date="2018-09" db="EMBL/GenBank/DDBJ databases">
        <authorList>
            <person name="Zhu H."/>
        </authorList>
    </citation>
    <scope>NUCLEOTIDE SEQUENCE [LARGE SCALE GENOMIC DNA]</scope>
    <source>
        <strain evidence="2 3">K1S02-6</strain>
    </source>
</reference>
<dbReference type="AlphaFoldDB" id="A0A418XIX9"/>
<organism evidence="2 3">
    <name type="scientific">Pseudomonas cavernicola</name>
    <dbReference type="NCBI Taxonomy" id="2320866"/>
    <lineage>
        <taxon>Bacteria</taxon>
        <taxon>Pseudomonadati</taxon>
        <taxon>Pseudomonadota</taxon>
        <taxon>Gammaproteobacteria</taxon>
        <taxon>Pseudomonadales</taxon>
        <taxon>Pseudomonadaceae</taxon>
        <taxon>Pseudomonas</taxon>
    </lineage>
</organism>
<dbReference type="Proteomes" id="UP000284021">
    <property type="component" value="Unassembled WGS sequence"/>
</dbReference>
<proteinExistence type="predicted"/>
<dbReference type="PANTHER" id="PTHR33525:SF4">
    <property type="entry name" value="CYCLIC DI-GMP PHOSPHODIESTERASE CDGJ"/>
    <property type="match status" value="1"/>
</dbReference>
<dbReference type="RefSeq" id="WP_119952753.1">
    <property type="nucleotide sequence ID" value="NZ_QYUR01000002.1"/>
</dbReference>
<evidence type="ECO:0000313" key="2">
    <source>
        <dbReference type="EMBL" id="RJG12424.1"/>
    </source>
</evidence>
<sequence>MDAEQTGYARYRQVVSQLMCGDEQLPSLPVITLEIRRSLRSPEVSLGTLSGLISKDPALSALLMKYAASAMLRSSRPPKTLQDVLQVLGLAQVDRVTMIHSIKSLFTLHSPGHKKLFIEAWERLILKASTCAFLARLVGYTQPDHAFLASLLSELGSLAVLSAFRDDPVAPSRELYYRLCRDYSKSLGVILLKKWAVDEEFIGIIRNTGNWLHRERYHLELIDLVNLSLYHSVKGMNAEADLPELSSLAAYAKLLPPLNVIGDNDELALLISHRAEIHALADALR</sequence>
<evidence type="ECO:0000259" key="1">
    <source>
        <dbReference type="PROSITE" id="PS51833"/>
    </source>
</evidence>
<dbReference type="SUPFAM" id="SSF109604">
    <property type="entry name" value="HD-domain/PDEase-like"/>
    <property type="match status" value="1"/>
</dbReference>
<dbReference type="InterPro" id="IPR013976">
    <property type="entry name" value="HDOD"/>
</dbReference>
<dbReference type="Gene3D" id="1.10.3210.10">
    <property type="entry name" value="Hypothetical protein af1432"/>
    <property type="match status" value="1"/>
</dbReference>
<dbReference type="PANTHER" id="PTHR33525">
    <property type="match status" value="1"/>
</dbReference>
<evidence type="ECO:0000313" key="3">
    <source>
        <dbReference type="Proteomes" id="UP000284021"/>
    </source>
</evidence>